<feature type="non-terminal residue" evidence="1">
    <location>
        <position position="1"/>
    </location>
</feature>
<reference evidence="1" key="1">
    <citation type="submission" date="2015-12" db="EMBL/GenBank/DDBJ databases">
        <title>Gene expression during late stages of embryo sac development: a critical building block for successful pollen-pistil interactions.</title>
        <authorList>
            <person name="Liu Y."/>
            <person name="Joly V."/>
            <person name="Sabar M."/>
            <person name="Matton D.P."/>
        </authorList>
    </citation>
    <scope>NUCLEOTIDE SEQUENCE</scope>
</reference>
<name>A0A0V0HSH4_SOLCH</name>
<sequence length="61" mass="7471">KSTKTDFCWCLIHHRCYSHFKLSNRRLVRLVSVEYHFLYLMPVEEVEISEQTLQGYFPMFL</sequence>
<organism evidence="1">
    <name type="scientific">Solanum chacoense</name>
    <name type="common">Chaco potato</name>
    <dbReference type="NCBI Taxonomy" id="4108"/>
    <lineage>
        <taxon>Eukaryota</taxon>
        <taxon>Viridiplantae</taxon>
        <taxon>Streptophyta</taxon>
        <taxon>Embryophyta</taxon>
        <taxon>Tracheophyta</taxon>
        <taxon>Spermatophyta</taxon>
        <taxon>Magnoliopsida</taxon>
        <taxon>eudicotyledons</taxon>
        <taxon>Gunneridae</taxon>
        <taxon>Pentapetalae</taxon>
        <taxon>asterids</taxon>
        <taxon>lamiids</taxon>
        <taxon>Solanales</taxon>
        <taxon>Solanaceae</taxon>
        <taxon>Solanoideae</taxon>
        <taxon>Solaneae</taxon>
        <taxon>Solanum</taxon>
    </lineage>
</organism>
<dbReference type="EMBL" id="GEDG01015744">
    <property type="protein sequence ID" value="JAP23188.1"/>
    <property type="molecule type" value="Transcribed_RNA"/>
</dbReference>
<proteinExistence type="predicted"/>
<accession>A0A0V0HSH4</accession>
<dbReference type="AlphaFoldDB" id="A0A0V0HSH4"/>
<protein>
    <submittedName>
        <fullName evidence="1">Putative ovule protein</fullName>
    </submittedName>
</protein>
<evidence type="ECO:0000313" key="1">
    <source>
        <dbReference type="EMBL" id="JAP23188.1"/>
    </source>
</evidence>